<dbReference type="InterPro" id="IPR051162">
    <property type="entry name" value="T4SS_component"/>
</dbReference>
<evidence type="ECO:0000256" key="1">
    <source>
        <dbReference type="SAM" id="MobiDB-lite"/>
    </source>
</evidence>
<sequence length="624" mass="70220">MTEDFSLDDARAEDERASEEATDETQLKDAPAPFGDHNGERVGHITAQDNPIVVDREESVIRAFVDSDSREGVRLGNYLRIPYAPLEDEEYSRAMLVGVIKRLEYATIADINDKQDGGYANPPGEHSFSYVAQIEPISIVEFDETDTENQFTQATVDKPPKPGANTCLVEDRAFLRSALRLPDRGVFLGHMAVSGDRIPTEEEPLPYYMFNPNATDGNEDEGEPAIFRHTQVAGSTGQGKTHGSKNILRNLSTGKEYSIEVPPEEQDGENVDVVEDRQRALNVTVIDPEGEYVEMGDDPDPETQADYYEDEFQEMLEEQNILHGGLDSPDSNVDFGVYVPNINDTHPSHPNCTEFSIPFELVRRNRQLLYKSSPPDRTKDAINDLITEYFHNHNAPYTYGEFSNFADNMLDEDEDRITENGSVKTAARERLVGQYEFNRVFDNGDQSLFDLTSEMFSPGKVTIIPTDHLRGSTDRLVVSCLLAHVVTNKIGSDVEFPHIKGTPMLLSLDEAHEYLTTPSDLGSRSGYLVRKFRQAAKRGRKDKFGLYIITQTPQDIDEDVRKQMNTRIYLGLERDVVESHDVFVPKEFKEAVTQFNKGQMVVKQPDVRAVEIKGLPACLTHHSN</sequence>
<dbReference type="GeneID" id="25140502"/>
<evidence type="ECO:0000313" key="4">
    <source>
        <dbReference type="Proteomes" id="UP000000740"/>
    </source>
</evidence>
<dbReference type="HOGENOM" id="CLU_023282_0_0_2"/>
<name>B9LVW6_HALLT</name>
<reference evidence="3 4" key="1">
    <citation type="journal article" date="2016" name="Stand. Genomic Sci.">
        <title>Complete genome sequence of the Antarctic Halorubrum lacusprofundi type strain ACAM 34.</title>
        <authorList>
            <person name="Anderson I.J."/>
            <person name="DasSarma P."/>
            <person name="Lucas S."/>
            <person name="Copeland A."/>
            <person name="Lapidus A."/>
            <person name="Del Rio T.G."/>
            <person name="Tice H."/>
            <person name="Dalin E."/>
            <person name="Bruce D.C."/>
            <person name="Goodwin L."/>
            <person name="Pitluck S."/>
            <person name="Sims D."/>
            <person name="Brettin T.S."/>
            <person name="Detter J.C."/>
            <person name="Han C.S."/>
            <person name="Larimer F."/>
            <person name="Hauser L."/>
            <person name="Land M."/>
            <person name="Ivanova N."/>
            <person name="Richardson P."/>
            <person name="Cavicchioli R."/>
            <person name="DasSarma S."/>
            <person name="Woese C.R."/>
            <person name="Kyrpides N.C."/>
        </authorList>
    </citation>
    <scope>NUCLEOTIDE SEQUENCE [LARGE SCALE GENOMIC DNA]</scope>
    <source>
        <strain evidence="4">ATCC 49239 / DSM 5036 / JCM 8891 / ACAM 34</strain>
    </source>
</reference>
<dbReference type="InterPro" id="IPR002789">
    <property type="entry name" value="HerA_central"/>
</dbReference>
<dbReference type="Proteomes" id="UP000000740">
    <property type="component" value="Chromosome 2"/>
</dbReference>
<keyword evidence="4" id="KW-1185">Reference proteome</keyword>
<dbReference type="InterPro" id="IPR027417">
    <property type="entry name" value="P-loop_NTPase"/>
</dbReference>
<feature type="region of interest" description="Disordered" evidence="1">
    <location>
        <begin position="1"/>
        <end position="39"/>
    </location>
</feature>
<organism evidence="3 4">
    <name type="scientific">Halorubrum lacusprofundi (strain ATCC 49239 / DSM 5036 / JCM 8891 / ACAM 34)</name>
    <dbReference type="NCBI Taxonomy" id="416348"/>
    <lineage>
        <taxon>Archaea</taxon>
        <taxon>Methanobacteriati</taxon>
        <taxon>Methanobacteriota</taxon>
        <taxon>Stenosarchaea group</taxon>
        <taxon>Halobacteria</taxon>
        <taxon>Halobacteriales</taxon>
        <taxon>Haloferacaceae</taxon>
        <taxon>Halorubrum</taxon>
    </lineage>
</organism>
<evidence type="ECO:0000259" key="2">
    <source>
        <dbReference type="Pfam" id="PF01935"/>
    </source>
</evidence>
<dbReference type="eggNOG" id="arCOG00280">
    <property type="taxonomic scope" value="Archaea"/>
</dbReference>
<dbReference type="PANTHER" id="PTHR30121">
    <property type="entry name" value="UNCHARACTERIZED PROTEIN YJGR-RELATED"/>
    <property type="match status" value="1"/>
</dbReference>
<gene>
    <name evidence="3" type="ordered locus">Hlac_2787</name>
</gene>
<dbReference type="Gene3D" id="3.40.50.300">
    <property type="entry name" value="P-loop containing nucleotide triphosphate hydrolases"/>
    <property type="match status" value="1"/>
</dbReference>
<proteinExistence type="predicted"/>
<dbReference type="SUPFAM" id="SSF52540">
    <property type="entry name" value="P-loop containing nucleoside triphosphate hydrolases"/>
    <property type="match status" value="1"/>
</dbReference>
<accession>B9LVW6</accession>
<dbReference type="PANTHER" id="PTHR30121:SF6">
    <property type="entry name" value="SLR6007 PROTEIN"/>
    <property type="match status" value="1"/>
</dbReference>
<protein>
    <recommendedName>
        <fullName evidence="2">Helicase HerA central domain-containing protein</fullName>
    </recommendedName>
</protein>
<dbReference type="RefSeq" id="WP_009486612.1">
    <property type="nucleotide sequence ID" value="NC_012028.1"/>
</dbReference>
<dbReference type="EMBL" id="CP001366">
    <property type="protein sequence ID" value="ACM58356.1"/>
    <property type="molecule type" value="Genomic_DNA"/>
</dbReference>
<evidence type="ECO:0000313" key="3">
    <source>
        <dbReference type="EMBL" id="ACM58356.1"/>
    </source>
</evidence>
<dbReference type="GeneID" id="7399194"/>
<dbReference type="Pfam" id="PF01935">
    <property type="entry name" value="DUF87"/>
    <property type="match status" value="1"/>
</dbReference>
<feature type="domain" description="Helicase HerA central" evidence="2">
    <location>
        <begin position="225"/>
        <end position="485"/>
    </location>
</feature>
<feature type="compositionally biased region" description="Basic and acidic residues" evidence="1">
    <location>
        <begin position="8"/>
        <end position="19"/>
    </location>
</feature>
<dbReference type="KEGG" id="hla:Hlac_2787"/>
<dbReference type="AlphaFoldDB" id="B9LVW6"/>